<proteinExistence type="predicted"/>
<dbReference type="Pfam" id="PF21788">
    <property type="entry name" value="TNP-like_GBD"/>
    <property type="match status" value="1"/>
</dbReference>
<comment type="caution">
    <text evidence="7">The sequence shown here is derived from an EMBL/GenBank/DDBJ whole genome shotgun (WGS) entry which is preliminary data.</text>
</comment>
<protein>
    <submittedName>
        <fullName evidence="7">Transposable element P transposase</fullName>
    </submittedName>
</protein>
<dbReference type="GO" id="GO:0008270">
    <property type="term" value="F:zinc ion binding"/>
    <property type="evidence" value="ECO:0007669"/>
    <property type="project" value="UniProtKB-KW"/>
</dbReference>
<dbReference type="EMBL" id="JAHWGI010000990">
    <property type="protein sequence ID" value="KAK3920192.1"/>
    <property type="molecule type" value="Genomic_DNA"/>
</dbReference>
<dbReference type="InterPro" id="IPR006612">
    <property type="entry name" value="THAP_Znf"/>
</dbReference>
<evidence type="ECO:0000256" key="5">
    <source>
        <dbReference type="SAM" id="MobiDB-lite"/>
    </source>
</evidence>
<feature type="compositionally biased region" description="Low complexity" evidence="5">
    <location>
        <begin position="807"/>
        <end position="816"/>
    </location>
</feature>
<dbReference type="Proteomes" id="UP001219518">
    <property type="component" value="Unassembled WGS sequence"/>
</dbReference>
<keyword evidence="2" id="KW-0863">Zinc-finger</keyword>
<dbReference type="Pfam" id="PF05485">
    <property type="entry name" value="THAP"/>
    <property type="match status" value="1"/>
</dbReference>
<evidence type="ECO:0000256" key="2">
    <source>
        <dbReference type="ARBA" id="ARBA00022771"/>
    </source>
</evidence>
<feature type="region of interest" description="Disordered" evidence="5">
    <location>
        <begin position="750"/>
        <end position="838"/>
    </location>
</feature>
<name>A0AAE1HF38_9NEOP</name>
<organism evidence="7 8">
    <name type="scientific">Frankliniella fusca</name>
    <dbReference type="NCBI Taxonomy" id="407009"/>
    <lineage>
        <taxon>Eukaryota</taxon>
        <taxon>Metazoa</taxon>
        <taxon>Ecdysozoa</taxon>
        <taxon>Arthropoda</taxon>
        <taxon>Hexapoda</taxon>
        <taxon>Insecta</taxon>
        <taxon>Pterygota</taxon>
        <taxon>Neoptera</taxon>
        <taxon>Paraneoptera</taxon>
        <taxon>Thysanoptera</taxon>
        <taxon>Terebrantia</taxon>
        <taxon>Thripoidea</taxon>
        <taxon>Thripidae</taxon>
        <taxon>Frankliniella</taxon>
    </lineage>
</organism>
<sequence>MHRFPLDPKRRTEWLQNIGRPDWEPTLHFSDTAYSAGRHRLLPDAVPFPIRSSPPEIICSCAPVQNKSVLVYSEHSYASLSSEFCQVHRQLAKSKTVSEDYSKNCHLLKAINHLEDVKTAKKLQKPKKVHKFTSADIRRGLQLWLGCGTSGYAFLRNLMKREFGIDLPARRTLQESTEHLKFAPGILEEVMVPLKAKFQGFTDERDKDVNIVFDEFHHKRQVDYDPSTKHLIGYGTLPGQEHLHAQKTEIYLFRSVHQRMKQIVAYNQNPSEECASESKKEFIVALLRKAFEVGANVISLVCDMGNRGLLKQLGFSTTRNNMKWCIANPVTGSRLWCMPDPYGLPSRYVKVDHIEWLEAFQRDDTLQLVPGLTFKDTCTGHFSKMNVRGAAKIFNPRCAAALKYLVVAGLFPEELETTSFFLLLMNRWFQLMCSRNLQFAFGHKDKNAYSDAIKHLELVIYVFENCIIPGGWKPVQTHIIFATRSMLEIQKHLLEERKYKFVQTSGFAADCAENVNSQVRMSCPNPTPLEVKSKIKYITISQFQAETKSSSYNFDGCPDYVDLLLKPGESTVPSFDVNNTVEWSSIKWCDTVPVSKTRHQEDILNRLCGYVIKSLQKRKMLKCESCVSKLKHCDPTPHPNSIFLMLTNFVPGTLFPVIDELFQMFRLIEHNLRLWLPHLRHLENLDVLVDKFIQPGTAHIQLPTCHNVKEKLVKAFSLMRFRQLAVTVLSPVERTSAAALSSKTTGGHFLTQNFGSPAAAPSQQKTHRAAATPGTPSLNTRRTHSGPPPLSPLTPVQSVPPPPPLTPLTSHQMLQPALPPPLSALKAGPPPPPLTPLTLQRKQKVFLKRLVRFP</sequence>
<evidence type="ECO:0000259" key="6">
    <source>
        <dbReference type="SMART" id="SM00692"/>
    </source>
</evidence>
<reference evidence="7" key="2">
    <citation type="journal article" date="2023" name="BMC Genomics">
        <title>Pest status, molecular evolution, and epigenetic factors derived from the genome assembly of Frankliniella fusca, a thysanopteran phytovirus vector.</title>
        <authorList>
            <person name="Catto M.A."/>
            <person name="Labadie P.E."/>
            <person name="Jacobson A.L."/>
            <person name="Kennedy G.G."/>
            <person name="Srinivasan R."/>
            <person name="Hunt B.G."/>
        </authorList>
    </citation>
    <scope>NUCLEOTIDE SEQUENCE</scope>
    <source>
        <strain evidence="7">PL_HMW_Pooled</strain>
    </source>
</reference>
<evidence type="ECO:0000313" key="7">
    <source>
        <dbReference type="EMBL" id="KAK3920192.1"/>
    </source>
</evidence>
<dbReference type="SMART" id="SM00692">
    <property type="entry name" value="DM3"/>
    <property type="match status" value="1"/>
</dbReference>
<dbReference type="InterPro" id="IPR048365">
    <property type="entry name" value="TNP-like_RNaseH_N"/>
</dbReference>
<dbReference type="AlphaFoldDB" id="A0AAE1HF38"/>
<keyword evidence="4" id="KW-0238">DNA-binding</keyword>
<evidence type="ECO:0000313" key="8">
    <source>
        <dbReference type="Proteomes" id="UP001219518"/>
    </source>
</evidence>
<feature type="compositionally biased region" description="Pro residues" evidence="5">
    <location>
        <begin position="817"/>
        <end position="835"/>
    </location>
</feature>
<evidence type="ECO:0000256" key="3">
    <source>
        <dbReference type="ARBA" id="ARBA00022833"/>
    </source>
</evidence>
<evidence type="ECO:0000256" key="1">
    <source>
        <dbReference type="ARBA" id="ARBA00022723"/>
    </source>
</evidence>
<dbReference type="SUPFAM" id="SSF57716">
    <property type="entry name" value="Glucocorticoid receptor-like (DNA-binding domain)"/>
    <property type="match status" value="1"/>
</dbReference>
<accession>A0AAE1HF38</accession>
<dbReference type="Pfam" id="PF21787">
    <property type="entry name" value="TNP-like_RNaseH_N"/>
    <property type="match status" value="1"/>
</dbReference>
<reference evidence="7" key="1">
    <citation type="submission" date="2021-07" db="EMBL/GenBank/DDBJ databases">
        <authorList>
            <person name="Catto M.A."/>
            <person name="Jacobson A."/>
            <person name="Kennedy G."/>
            <person name="Labadie P."/>
            <person name="Hunt B.G."/>
            <person name="Srinivasan R."/>
        </authorList>
    </citation>
    <scope>NUCLEOTIDE SEQUENCE</scope>
    <source>
        <strain evidence="7">PL_HMW_Pooled</strain>
        <tissue evidence="7">Head</tissue>
    </source>
</reference>
<feature type="compositionally biased region" description="Pro residues" evidence="5">
    <location>
        <begin position="786"/>
        <end position="806"/>
    </location>
</feature>
<evidence type="ECO:0000256" key="4">
    <source>
        <dbReference type="ARBA" id="ARBA00023125"/>
    </source>
</evidence>
<dbReference type="InterPro" id="IPR048366">
    <property type="entry name" value="TNP-like_GBD"/>
</dbReference>
<feature type="domain" description="THAP-type" evidence="6">
    <location>
        <begin position="1"/>
        <end position="55"/>
    </location>
</feature>
<keyword evidence="3" id="KW-0862">Zinc</keyword>
<keyword evidence="8" id="KW-1185">Reference proteome</keyword>
<keyword evidence="1" id="KW-0479">Metal-binding</keyword>
<dbReference type="GO" id="GO:0003677">
    <property type="term" value="F:DNA binding"/>
    <property type="evidence" value="ECO:0007669"/>
    <property type="project" value="UniProtKB-KW"/>
</dbReference>
<gene>
    <name evidence="7" type="ORF">KUF71_009479</name>
</gene>